<keyword evidence="2" id="KW-1185">Reference proteome</keyword>
<dbReference type="EMBL" id="JAVALS010000001">
    <property type="protein sequence ID" value="MDP5226070.1"/>
    <property type="molecule type" value="Genomic_DNA"/>
</dbReference>
<sequence length="194" mass="20918">MDNSVSRLTGRQSLLRPGHPFSPAELGAMALDGLTRPVAHDLFMPASAVIDARTRARAMALRIPTEFRQRVVVGRLSAAWVHGHGPEPLRTVLLVDRGHRAAGLRRRLRADFHEVGLGSYDLLSLGGLLVTTPLRTAVDIAGTLRADLAVPVLRSMLEDPGPGFSWRLLRLAVEHTVPPGRIGAALEKVDACLG</sequence>
<dbReference type="RefSeq" id="WP_305995099.1">
    <property type="nucleotide sequence ID" value="NZ_JAVALS010000001.1"/>
</dbReference>
<proteinExistence type="predicted"/>
<evidence type="ECO:0008006" key="3">
    <source>
        <dbReference type="Google" id="ProtNLM"/>
    </source>
</evidence>
<reference evidence="1 2" key="1">
    <citation type="submission" date="2023-08" db="EMBL/GenBank/DDBJ databases">
        <title>Arthrobacter horti sp. nov., isolated from forest soil.</title>
        <authorList>
            <person name="Park M."/>
        </authorList>
    </citation>
    <scope>NUCLEOTIDE SEQUENCE [LARGE SCALE GENOMIC DNA]</scope>
    <source>
        <strain evidence="1 2">YJM1</strain>
    </source>
</reference>
<evidence type="ECO:0000313" key="2">
    <source>
        <dbReference type="Proteomes" id="UP001232725"/>
    </source>
</evidence>
<protein>
    <recommendedName>
        <fullName evidence="3">AbiEi antitoxin C-terminal domain-containing protein</fullName>
    </recommendedName>
</protein>
<gene>
    <name evidence="1" type="ORF">Q9R02_02760</name>
</gene>
<evidence type="ECO:0000313" key="1">
    <source>
        <dbReference type="EMBL" id="MDP5226070.1"/>
    </source>
</evidence>
<comment type="caution">
    <text evidence="1">The sequence shown here is derived from an EMBL/GenBank/DDBJ whole genome shotgun (WGS) entry which is preliminary data.</text>
</comment>
<organism evidence="1 2">
    <name type="scientific">Arthrobacter horti</name>
    <dbReference type="NCBI Taxonomy" id="3068273"/>
    <lineage>
        <taxon>Bacteria</taxon>
        <taxon>Bacillati</taxon>
        <taxon>Actinomycetota</taxon>
        <taxon>Actinomycetes</taxon>
        <taxon>Micrococcales</taxon>
        <taxon>Micrococcaceae</taxon>
        <taxon>Arthrobacter</taxon>
    </lineage>
</organism>
<accession>A0ABT9ILU4</accession>
<dbReference type="Proteomes" id="UP001232725">
    <property type="component" value="Unassembled WGS sequence"/>
</dbReference>
<name>A0ABT9ILU4_9MICC</name>